<evidence type="ECO:0000313" key="2">
    <source>
        <dbReference type="Proteomes" id="UP000624244"/>
    </source>
</evidence>
<reference evidence="1" key="1">
    <citation type="submission" date="2019-11" db="EMBL/GenBank/DDBJ databases">
        <title>Bipolaris sorokiniana Genome sequencing.</title>
        <authorList>
            <person name="Wang H."/>
        </authorList>
    </citation>
    <scope>NUCLEOTIDE SEQUENCE</scope>
</reference>
<proteinExistence type="predicted"/>
<protein>
    <submittedName>
        <fullName evidence="1">Uncharacterized protein</fullName>
    </submittedName>
</protein>
<organism evidence="1 2">
    <name type="scientific">Cochliobolus sativus</name>
    <name type="common">Common root rot and spot blotch fungus</name>
    <name type="synonym">Bipolaris sorokiniana</name>
    <dbReference type="NCBI Taxonomy" id="45130"/>
    <lineage>
        <taxon>Eukaryota</taxon>
        <taxon>Fungi</taxon>
        <taxon>Dikarya</taxon>
        <taxon>Ascomycota</taxon>
        <taxon>Pezizomycotina</taxon>
        <taxon>Dothideomycetes</taxon>
        <taxon>Pleosporomycetidae</taxon>
        <taxon>Pleosporales</taxon>
        <taxon>Pleosporineae</taxon>
        <taxon>Pleosporaceae</taxon>
        <taxon>Bipolaris</taxon>
    </lineage>
</organism>
<dbReference type="PANTHER" id="PTHR42354:SF1">
    <property type="entry name" value="C2H2-TYPE DOMAIN-CONTAINING PROTEIN"/>
    <property type="match status" value="1"/>
</dbReference>
<sequence length="126" mass="14139">MGIANPSVDPANVVQSLVYILSGVFDATRDLYRSLSLKEQREYEQSLRSYSRRAEYVSDERLGSEEAVMTDKATMVRQFEIGYHAMGTEFAMGDGMHFSAVPSCAFVFWISLLHLLKSSISDQLVS</sequence>
<dbReference type="EMBL" id="WNKQ01000006">
    <property type="protein sequence ID" value="KAF5850899.1"/>
    <property type="molecule type" value="Genomic_DNA"/>
</dbReference>
<dbReference type="PANTHER" id="PTHR42354">
    <property type="entry name" value="C2H2-TYPE DOMAIN-CONTAINING PROTEIN"/>
    <property type="match status" value="1"/>
</dbReference>
<comment type="caution">
    <text evidence="1">The sequence shown here is derived from an EMBL/GenBank/DDBJ whole genome shotgun (WGS) entry which is preliminary data.</text>
</comment>
<gene>
    <name evidence="1" type="ORF">GGP41_010537</name>
</gene>
<evidence type="ECO:0000313" key="1">
    <source>
        <dbReference type="EMBL" id="KAF5850899.1"/>
    </source>
</evidence>
<name>A0A8H5ZL76_COCSA</name>
<dbReference type="Proteomes" id="UP000624244">
    <property type="component" value="Unassembled WGS sequence"/>
</dbReference>
<dbReference type="AlphaFoldDB" id="A0A8H5ZL76"/>
<accession>A0A8H5ZL76</accession>